<gene>
    <name evidence="6" type="ORF">FHS03_003337</name>
</gene>
<dbReference type="Proteomes" id="UP000541535">
    <property type="component" value="Unassembled WGS sequence"/>
</dbReference>
<protein>
    <recommendedName>
        <fullName evidence="2">histidine kinase</fullName>
        <ecNumber evidence="2">2.7.13.3</ecNumber>
    </recommendedName>
</protein>
<name>A0A7W5BC71_9BURK</name>
<keyword evidence="4" id="KW-0175">Coiled coil</keyword>
<organism evidence="6 7">
    <name type="scientific">Pseudoduganella violacea</name>
    <dbReference type="NCBI Taxonomy" id="1715466"/>
    <lineage>
        <taxon>Bacteria</taxon>
        <taxon>Pseudomonadati</taxon>
        <taxon>Pseudomonadota</taxon>
        <taxon>Betaproteobacteria</taxon>
        <taxon>Burkholderiales</taxon>
        <taxon>Oxalobacteraceae</taxon>
        <taxon>Telluria group</taxon>
        <taxon>Pseudoduganella</taxon>
    </lineage>
</organism>
<dbReference type="SUPFAM" id="SSF55874">
    <property type="entry name" value="ATPase domain of HSP90 chaperone/DNA topoisomerase II/histidine kinase"/>
    <property type="match status" value="1"/>
</dbReference>
<proteinExistence type="predicted"/>
<dbReference type="InterPro" id="IPR004358">
    <property type="entry name" value="Sig_transdc_His_kin-like_C"/>
</dbReference>
<dbReference type="RefSeq" id="WP_183442028.1">
    <property type="nucleotide sequence ID" value="NZ_JACHXD010000009.1"/>
</dbReference>
<comment type="catalytic activity">
    <reaction evidence="1">
        <text>ATP + protein L-histidine = ADP + protein N-phospho-L-histidine.</text>
        <dbReference type="EC" id="2.7.13.3"/>
    </reaction>
</comment>
<dbReference type="Gene3D" id="3.30.450.20">
    <property type="entry name" value="PAS domain"/>
    <property type="match status" value="2"/>
</dbReference>
<dbReference type="EC" id="2.7.13.3" evidence="2"/>
<dbReference type="SMART" id="SM00091">
    <property type="entry name" value="PAS"/>
    <property type="match status" value="2"/>
</dbReference>
<dbReference type="NCBIfam" id="TIGR00229">
    <property type="entry name" value="sensory_box"/>
    <property type="match status" value="1"/>
</dbReference>
<evidence type="ECO:0000256" key="4">
    <source>
        <dbReference type="SAM" id="Coils"/>
    </source>
</evidence>
<dbReference type="InterPro" id="IPR000014">
    <property type="entry name" value="PAS"/>
</dbReference>
<dbReference type="Pfam" id="PF12860">
    <property type="entry name" value="PAS_7"/>
    <property type="match status" value="1"/>
</dbReference>
<dbReference type="InterPro" id="IPR003661">
    <property type="entry name" value="HisK_dim/P_dom"/>
</dbReference>
<dbReference type="SMART" id="SM00388">
    <property type="entry name" value="HisKA"/>
    <property type="match status" value="1"/>
</dbReference>
<dbReference type="InterPro" id="IPR005467">
    <property type="entry name" value="His_kinase_dom"/>
</dbReference>
<dbReference type="SUPFAM" id="SSF47384">
    <property type="entry name" value="Homodimeric domain of signal transducing histidine kinase"/>
    <property type="match status" value="1"/>
</dbReference>
<dbReference type="EMBL" id="JACHXD010000009">
    <property type="protein sequence ID" value="MBB3120273.1"/>
    <property type="molecule type" value="Genomic_DNA"/>
</dbReference>
<dbReference type="AlphaFoldDB" id="A0A7W5BC71"/>
<dbReference type="PRINTS" id="PR00344">
    <property type="entry name" value="BCTRLSENSOR"/>
</dbReference>
<reference evidence="6 7" key="1">
    <citation type="submission" date="2020-08" db="EMBL/GenBank/DDBJ databases">
        <title>Genomic Encyclopedia of Type Strains, Phase III (KMG-III): the genomes of soil and plant-associated and newly described type strains.</title>
        <authorList>
            <person name="Whitman W."/>
        </authorList>
    </citation>
    <scope>NUCLEOTIDE SEQUENCE [LARGE SCALE GENOMIC DNA]</scope>
    <source>
        <strain evidence="6 7">CECT 8897</strain>
    </source>
</reference>
<dbReference type="Pfam" id="PF13188">
    <property type="entry name" value="PAS_8"/>
    <property type="match status" value="1"/>
</dbReference>
<dbReference type="CDD" id="cd00130">
    <property type="entry name" value="PAS"/>
    <property type="match status" value="1"/>
</dbReference>
<feature type="coiled-coil region" evidence="4">
    <location>
        <begin position="265"/>
        <end position="292"/>
    </location>
</feature>
<evidence type="ECO:0000313" key="7">
    <source>
        <dbReference type="Proteomes" id="UP000541535"/>
    </source>
</evidence>
<keyword evidence="7" id="KW-1185">Reference proteome</keyword>
<evidence type="ECO:0000256" key="3">
    <source>
        <dbReference type="ARBA" id="ARBA00022553"/>
    </source>
</evidence>
<dbReference type="CDD" id="cd16943">
    <property type="entry name" value="HATPase_AtoS-like"/>
    <property type="match status" value="1"/>
</dbReference>
<evidence type="ECO:0000256" key="1">
    <source>
        <dbReference type="ARBA" id="ARBA00000085"/>
    </source>
</evidence>
<evidence type="ECO:0000313" key="6">
    <source>
        <dbReference type="EMBL" id="MBB3120273.1"/>
    </source>
</evidence>
<dbReference type="PANTHER" id="PTHR43065:SF50">
    <property type="entry name" value="HISTIDINE KINASE"/>
    <property type="match status" value="1"/>
</dbReference>
<sequence>MESLQQLMLDHSPHLMLLVDPADLRILLANQMAAQVLGYPLQQLQGMSITDIESSLQDVFYWEDVRNGQYQEIAAQEGEYHCADASLMTVMKTVRVIRQEERTLLLVLARDTRHERQVEDVLEQTLSQLRATLESTGNGILVLDWHGRISSMNRLFSRMWDLPESLLEAGDDGAILGYLAGLVVEGELCRTRLQQVVDANETVDLLSLRSGRVFECRSRPQYLGERIIGRVFGFTDITERQRAEQALRESRDQLEYRVRERTKDLQMANATLEQEKARQADLIRKLGEAQSQLLQSEKMASIGVLAAGVAHEINNPVGFVNSNLGSLQRYAESLLHLLDAYEALEPKLAVGDRAALATLKAEVDADYLREDLASLLSESLEGLERVKRIVQDMKDFSHVDGGELAVASLEAGLDSTLNLVWNELKYKADVVKEYGGVAPLACFPSQLNQVFMNLLVNAAHAIEERGRITVRTGQDEQAVWVEVEDTGKGIPPELIDRIYEPFFTTKPVGKGTGLGLSLSYGIVQKHGGRMEVQSAVGKGSRFRVILPKQPAEQLSPSF</sequence>
<dbReference type="InterPro" id="IPR003594">
    <property type="entry name" value="HATPase_dom"/>
</dbReference>
<feature type="domain" description="Histidine kinase" evidence="5">
    <location>
        <begin position="308"/>
        <end position="550"/>
    </location>
</feature>
<dbReference type="PANTHER" id="PTHR43065">
    <property type="entry name" value="SENSOR HISTIDINE KINASE"/>
    <property type="match status" value="1"/>
</dbReference>
<dbReference type="InterPro" id="IPR036097">
    <property type="entry name" value="HisK_dim/P_sf"/>
</dbReference>
<dbReference type="InterPro" id="IPR036890">
    <property type="entry name" value="HATPase_C_sf"/>
</dbReference>
<dbReference type="GO" id="GO:0000155">
    <property type="term" value="F:phosphorelay sensor kinase activity"/>
    <property type="evidence" value="ECO:0007669"/>
    <property type="project" value="InterPro"/>
</dbReference>
<evidence type="ECO:0000256" key="2">
    <source>
        <dbReference type="ARBA" id="ARBA00012438"/>
    </source>
</evidence>
<comment type="caution">
    <text evidence="6">The sequence shown here is derived from an EMBL/GenBank/DDBJ whole genome shotgun (WGS) entry which is preliminary data.</text>
</comment>
<dbReference type="PROSITE" id="PS50109">
    <property type="entry name" value="HIS_KIN"/>
    <property type="match status" value="1"/>
</dbReference>
<dbReference type="InterPro" id="IPR035965">
    <property type="entry name" value="PAS-like_dom_sf"/>
</dbReference>
<keyword evidence="3" id="KW-0597">Phosphoprotein</keyword>
<evidence type="ECO:0000259" key="5">
    <source>
        <dbReference type="PROSITE" id="PS50109"/>
    </source>
</evidence>
<dbReference type="Gene3D" id="1.10.287.130">
    <property type="match status" value="1"/>
</dbReference>
<dbReference type="SMART" id="SM00387">
    <property type="entry name" value="HATPase_c"/>
    <property type="match status" value="1"/>
</dbReference>
<dbReference type="Gene3D" id="3.30.565.10">
    <property type="entry name" value="Histidine kinase-like ATPase, C-terminal domain"/>
    <property type="match status" value="1"/>
</dbReference>
<dbReference type="SUPFAM" id="SSF55785">
    <property type="entry name" value="PYP-like sensor domain (PAS domain)"/>
    <property type="match status" value="2"/>
</dbReference>
<dbReference type="Pfam" id="PF02518">
    <property type="entry name" value="HATPase_c"/>
    <property type="match status" value="1"/>
</dbReference>
<accession>A0A7W5BC71</accession>